<proteinExistence type="inferred from homology"/>
<dbReference type="SMART" id="SM00345">
    <property type="entry name" value="HTH_GNTR"/>
    <property type="match status" value="1"/>
</dbReference>
<dbReference type="Proteomes" id="UP000196365">
    <property type="component" value="Unassembled WGS sequence"/>
</dbReference>
<dbReference type="AlphaFoldDB" id="A0A1T4NJ83"/>
<dbReference type="SUPFAM" id="SSF46785">
    <property type="entry name" value="Winged helix' DNA-binding domain"/>
    <property type="match status" value="1"/>
</dbReference>
<evidence type="ECO:0000313" key="8">
    <source>
        <dbReference type="Proteomes" id="UP000196365"/>
    </source>
</evidence>
<dbReference type="PROSITE" id="PS50949">
    <property type="entry name" value="HTH_GNTR"/>
    <property type="match status" value="1"/>
</dbReference>
<dbReference type="CDD" id="cd00609">
    <property type="entry name" value="AAT_like"/>
    <property type="match status" value="1"/>
</dbReference>
<feature type="domain" description="HTH gntR-type" evidence="6">
    <location>
        <begin position="14"/>
        <end position="82"/>
    </location>
</feature>
<name>A0A1T4NJ83_9FIRM</name>
<evidence type="ECO:0000256" key="3">
    <source>
        <dbReference type="ARBA" id="ARBA00023015"/>
    </source>
</evidence>
<evidence type="ECO:0000256" key="2">
    <source>
        <dbReference type="ARBA" id="ARBA00022898"/>
    </source>
</evidence>
<reference evidence="7 8" key="1">
    <citation type="submission" date="2017-02" db="EMBL/GenBank/DDBJ databases">
        <authorList>
            <person name="Peterson S.W."/>
        </authorList>
    </citation>
    <scope>NUCLEOTIDE SEQUENCE [LARGE SCALE GENOMIC DNA]</scope>
    <source>
        <strain evidence="7 8">DSM 15102</strain>
    </source>
</reference>
<dbReference type="GO" id="GO:0003700">
    <property type="term" value="F:DNA-binding transcription factor activity"/>
    <property type="evidence" value="ECO:0007669"/>
    <property type="project" value="InterPro"/>
</dbReference>
<accession>A0A1T4NJ83</accession>
<keyword evidence="4" id="KW-0238">DNA-binding</keyword>
<dbReference type="InterPro" id="IPR015424">
    <property type="entry name" value="PyrdxlP-dep_Trfase"/>
</dbReference>
<evidence type="ECO:0000313" key="7">
    <source>
        <dbReference type="EMBL" id="SJZ79314.1"/>
    </source>
</evidence>
<evidence type="ECO:0000256" key="5">
    <source>
        <dbReference type="ARBA" id="ARBA00023163"/>
    </source>
</evidence>
<dbReference type="GO" id="GO:0003677">
    <property type="term" value="F:DNA binding"/>
    <property type="evidence" value="ECO:0007669"/>
    <property type="project" value="UniProtKB-KW"/>
</dbReference>
<organism evidence="7 8">
    <name type="scientific">Garciella nitratireducens DSM 15102</name>
    <dbReference type="NCBI Taxonomy" id="1121911"/>
    <lineage>
        <taxon>Bacteria</taxon>
        <taxon>Bacillati</taxon>
        <taxon>Bacillota</taxon>
        <taxon>Clostridia</taxon>
        <taxon>Eubacteriales</taxon>
        <taxon>Eubacteriaceae</taxon>
        <taxon>Garciella</taxon>
    </lineage>
</organism>
<dbReference type="Pfam" id="PF00155">
    <property type="entry name" value="Aminotran_1_2"/>
    <property type="match status" value="1"/>
</dbReference>
<sequence>MEKLSFNLDRFSEVPLYEQLYQYIKQEIIEGRIEYGCKLPSKRKLSEFLKISQNTIETAYEQLIAEGYVESIPRKGFYVLAHENLEYIKKEDSIVIQEEKKEKRRIQYDFHPNWIDTEHFPFNKWRKYAKNIIDKQNHSLLLLGDQQGEYELRKEIANYLYQARGVRCTPNEIILGAGIEILLQQLIFLLDKKTIYGVEDPGYHVIWKILKNFTYRVDSIPVDEDGVRVDEIENLNLDVVYITPSRQFPSGSVLSVNRRIKLLNWASAKENRYIMEDDYDSEFRYSGKLIPSLKSIDQGEKVIYLGNFSKYLIPSIRISYMVLPKHLMKKYKKELSFYSCSVSRIDQHILAQFMKEGDFERHLNKMRKIYRRKLEILLQVLKPYQEKISIMGENAGFYIIVSVKNGMNEQELVEKAFRAKIKVYPLSDYSIQKREENPPKIILGFGGISEKELPKAISLLLKKWEIY</sequence>
<evidence type="ECO:0000256" key="1">
    <source>
        <dbReference type="ARBA" id="ARBA00005384"/>
    </source>
</evidence>
<dbReference type="SUPFAM" id="SSF53383">
    <property type="entry name" value="PLP-dependent transferases"/>
    <property type="match status" value="1"/>
</dbReference>
<dbReference type="InterPro" id="IPR036390">
    <property type="entry name" value="WH_DNA-bd_sf"/>
</dbReference>
<comment type="similarity">
    <text evidence="1">In the C-terminal section; belongs to the class-I pyridoxal-phosphate-dependent aminotransferase family.</text>
</comment>
<dbReference type="EMBL" id="FUWV01000011">
    <property type="protein sequence ID" value="SJZ79314.1"/>
    <property type="molecule type" value="Genomic_DNA"/>
</dbReference>
<dbReference type="Pfam" id="PF00392">
    <property type="entry name" value="GntR"/>
    <property type="match status" value="1"/>
</dbReference>
<dbReference type="RefSeq" id="WP_087679097.1">
    <property type="nucleotide sequence ID" value="NZ_FUWV01000011.1"/>
</dbReference>
<protein>
    <submittedName>
        <fullName evidence="7">Transcriptional regulator, GntR family</fullName>
    </submittedName>
</protein>
<dbReference type="GO" id="GO:0030170">
    <property type="term" value="F:pyridoxal phosphate binding"/>
    <property type="evidence" value="ECO:0007669"/>
    <property type="project" value="InterPro"/>
</dbReference>
<dbReference type="InterPro" id="IPR051446">
    <property type="entry name" value="HTH_trans_reg/aminotransferase"/>
</dbReference>
<dbReference type="PANTHER" id="PTHR46577">
    <property type="entry name" value="HTH-TYPE TRANSCRIPTIONAL REGULATORY PROTEIN GABR"/>
    <property type="match status" value="1"/>
</dbReference>
<keyword evidence="5" id="KW-0804">Transcription</keyword>
<dbReference type="InterPro" id="IPR004839">
    <property type="entry name" value="Aminotransferase_I/II_large"/>
</dbReference>
<dbReference type="PANTHER" id="PTHR46577:SF1">
    <property type="entry name" value="HTH-TYPE TRANSCRIPTIONAL REGULATORY PROTEIN GABR"/>
    <property type="match status" value="1"/>
</dbReference>
<dbReference type="InterPro" id="IPR000524">
    <property type="entry name" value="Tscrpt_reg_HTH_GntR"/>
</dbReference>
<dbReference type="Gene3D" id="3.40.640.10">
    <property type="entry name" value="Type I PLP-dependent aspartate aminotransferase-like (Major domain)"/>
    <property type="match status" value="1"/>
</dbReference>
<dbReference type="InterPro" id="IPR015421">
    <property type="entry name" value="PyrdxlP-dep_Trfase_major"/>
</dbReference>
<dbReference type="Gene3D" id="1.10.10.10">
    <property type="entry name" value="Winged helix-like DNA-binding domain superfamily/Winged helix DNA-binding domain"/>
    <property type="match status" value="1"/>
</dbReference>
<keyword evidence="2" id="KW-0663">Pyridoxal phosphate</keyword>
<evidence type="ECO:0000256" key="4">
    <source>
        <dbReference type="ARBA" id="ARBA00023125"/>
    </source>
</evidence>
<evidence type="ECO:0000259" key="6">
    <source>
        <dbReference type="PROSITE" id="PS50949"/>
    </source>
</evidence>
<keyword evidence="3" id="KW-0805">Transcription regulation</keyword>
<dbReference type="InterPro" id="IPR036388">
    <property type="entry name" value="WH-like_DNA-bd_sf"/>
</dbReference>
<keyword evidence="8" id="KW-1185">Reference proteome</keyword>
<gene>
    <name evidence="7" type="ORF">SAMN02745973_01708</name>
</gene>
<dbReference type="OrthoDB" id="9808770at2"/>
<dbReference type="CDD" id="cd07377">
    <property type="entry name" value="WHTH_GntR"/>
    <property type="match status" value="1"/>
</dbReference>